<keyword evidence="1" id="KW-0472">Membrane</keyword>
<organism evidence="2 3">
    <name type="scientific">Microvirga terricola</name>
    <dbReference type="NCBI Taxonomy" id="2719797"/>
    <lineage>
        <taxon>Bacteria</taxon>
        <taxon>Pseudomonadati</taxon>
        <taxon>Pseudomonadota</taxon>
        <taxon>Alphaproteobacteria</taxon>
        <taxon>Hyphomicrobiales</taxon>
        <taxon>Methylobacteriaceae</taxon>
        <taxon>Microvirga</taxon>
    </lineage>
</organism>
<dbReference type="Pfam" id="PF11755">
    <property type="entry name" value="DUF3311"/>
    <property type="match status" value="1"/>
</dbReference>
<gene>
    <name evidence="2" type="ORF">HB375_14225</name>
</gene>
<proteinExistence type="predicted"/>
<evidence type="ECO:0000313" key="3">
    <source>
        <dbReference type="Proteomes" id="UP000707352"/>
    </source>
</evidence>
<dbReference type="EMBL" id="JAATJS010000004">
    <property type="protein sequence ID" value="NIX77755.1"/>
    <property type="molecule type" value="Genomic_DNA"/>
</dbReference>
<keyword evidence="3" id="KW-1185">Reference proteome</keyword>
<accession>A0ABX0VD32</accession>
<feature type="transmembrane region" description="Helical" evidence="1">
    <location>
        <begin position="12"/>
        <end position="32"/>
    </location>
</feature>
<sequence length="68" mass="7968">MPEPLETRPRGSPAWNLLLIIPFIALLWVPFYNSVEPSLWGVPFFYWYQFAWVFVTSGLIVLVHRMTG</sequence>
<reference evidence="2 3" key="1">
    <citation type="submission" date="2020-03" db="EMBL/GenBank/DDBJ databases">
        <title>The genome sequence of Microvirga sp. c23x22.</title>
        <authorList>
            <person name="Zhang X."/>
        </authorList>
    </citation>
    <scope>NUCLEOTIDE SEQUENCE [LARGE SCALE GENOMIC DNA]</scope>
    <source>
        <strain evidence="3">c23x22</strain>
    </source>
</reference>
<keyword evidence="1" id="KW-0812">Transmembrane</keyword>
<feature type="transmembrane region" description="Helical" evidence="1">
    <location>
        <begin position="44"/>
        <end position="63"/>
    </location>
</feature>
<dbReference type="InterPro" id="IPR021741">
    <property type="entry name" value="DUF3311"/>
</dbReference>
<evidence type="ECO:0000313" key="2">
    <source>
        <dbReference type="EMBL" id="NIX77755.1"/>
    </source>
</evidence>
<dbReference type="Proteomes" id="UP000707352">
    <property type="component" value="Unassembled WGS sequence"/>
</dbReference>
<dbReference type="PANTHER" id="PTHR40034">
    <property type="entry name" value="BSL5891 PROTEIN"/>
    <property type="match status" value="1"/>
</dbReference>
<dbReference type="PANTHER" id="PTHR40034:SF1">
    <property type="entry name" value="BSL5891 PROTEIN"/>
    <property type="match status" value="1"/>
</dbReference>
<evidence type="ECO:0000256" key="1">
    <source>
        <dbReference type="SAM" id="Phobius"/>
    </source>
</evidence>
<protein>
    <submittedName>
        <fullName evidence="2">DUF3311 domain-containing protein</fullName>
    </submittedName>
</protein>
<keyword evidence="1" id="KW-1133">Transmembrane helix</keyword>
<name>A0ABX0VD32_9HYPH</name>
<comment type="caution">
    <text evidence="2">The sequence shown here is derived from an EMBL/GenBank/DDBJ whole genome shotgun (WGS) entry which is preliminary data.</text>
</comment>
<dbReference type="RefSeq" id="WP_167673640.1">
    <property type="nucleotide sequence ID" value="NZ_JAATJS010000004.1"/>
</dbReference>